<reference evidence="1 2" key="2">
    <citation type="submission" date="2020-03" db="EMBL/GenBank/DDBJ databases">
        <authorList>
            <person name="Ichikawa N."/>
            <person name="Kimura A."/>
            <person name="Kitahashi Y."/>
            <person name="Uohara A."/>
        </authorList>
    </citation>
    <scope>NUCLEOTIDE SEQUENCE [LARGE SCALE GENOMIC DNA]</scope>
    <source>
        <strain evidence="1 2">NBRC 108638</strain>
    </source>
</reference>
<dbReference type="Proteomes" id="UP000482960">
    <property type="component" value="Unassembled WGS sequence"/>
</dbReference>
<accession>A0A6V8KZU3</accession>
<gene>
    <name evidence="1" type="ORF">Prum_014810</name>
</gene>
<protein>
    <submittedName>
        <fullName evidence="1">Uncharacterized protein</fullName>
    </submittedName>
</protein>
<name>A0A6V8KZU3_9ACTN</name>
<dbReference type="AlphaFoldDB" id="A0A6V8KZU3"/>
<evidence type="ECO:0000313" key="2">
    <source>
        <dbReference type="Proteomes" id="UP000482960"/>
    </source>
</evidence>
<dbReference type="RefSeq" id="WP_173074952.1">
    <property type="nucleotide sequence ID" value="NZ_BAABJB010000029.1"/>
</dbReference>
<keyword evidence="2" id="KW-1185">Reference proteome</keyword>
<dbReference type="EMBL" id="BLPG01000001">
    <property type="protein sequence ID" value="GFJ87839.1"/>
    <property type="molecule type" value="Genomic_DNA"/>
</dbReference>
<reference evidence="1 2" key="1">
    <citation type="submission" date="2020-03" db="EMBL/GenBank/DDBJ databases">
        <title>Whole genome shotgun sequence of Phytohabitans rumicis NBRC 108638.</title>
        <authorList>
            <person name="Komaki H."/>
            <person name="Tamura T."/>
        </authorList>
    </citation>
    <scope>NUCLEOTIDE SEQUENCE [LARGE SCALE GENOMIC DNA]</scope>
    <source>
        <strain evidence="1 2">NBRC 108638</strain>
    </source>
</reference>
<organism evidence="1 2">
    <name type="scientific">Phytohabitans rumicis</name>
    <dbReference type="NCBI Taxonomy" id="1076125"/>
    <lineage>
        <taxon>Bacteria</taxon>
        <taxon>Bacillati</taxon>
        <taxon>Actinomycetota</taxon>
        <taxon>Actinomycetes</taxon>
        <taxon>Micromonosporales</taxon>
        <taxon>Micromonosporaceae</taxon>
    </lineage>
</organism>
<sequence length="133" mass="14911">MVEVPEGELLIVRFSPMSFDRLKAQAEEEADDCAARGESLVYSISTFGLVRSNVETGIDDLVIQICKEAPVSGKNIWLTTERDLSSAGLAVRRSEPPPHHYDVILGSESVEADIWKLVRLFEPNKRRNPAWRS</sequence>
<evidence type="ECO:0000313" key="1">
    <source>
        <dbReference type="EMBL" id="GFJ87839.1"/>
    </source>
</evidence>
<comment type="caution">
    <text evidence="1">The sequence shown here is derived from an EMBL/GenBank/DDBJ whole genome shotgun (WGS) entry which is preliminary data.</text>
</comment>
<proteinExistence type="predicted"/>